<accession>A0A090APZ1</accession>
<dbReference type="SUPFAM" id="SSF46561">
    <property type="entry name" value="Ribosomal protein L29 (L29p)"/>
    <property type="match status" value="1"/>
</dbReference>
<evidence type="ECO:0000313" key="7">
    <source>
        <dbReference type="Proteomes" id="UP000031627"/>
    </source>
</evidence>
<dbReference type="InterPro" id="IPR036049">
    <property type="entry name" value="Ribosomal_uL29_sf"/>
</dbReference>
<dbReference type="OrthoDB" id="9815192at2"/>
<evidence type="ECO:0000256" key="3">
    <source>
        <dbReference type="ARBA" id="ARBA00023274"/>
    </source>
</evidence>
<evidence type="ECO:0000256" key="5">
    <source>
        <dbReference type="HAMAP-Rule" id="MF_00374"/>
    </source>
</evidence>
<evidence type="ECO:0000256" key="2">
    <source>
        <dbReference type="ARBA" id="ARBA00022980"/>
    </source>
</evidence>
<dbReference type="STRING" id="1410383.TGUWTKB_1080"/>
<dbReference type="Pfam" id="PF00831">
    <property type="entry name" value="Ribosomal_L29"/>
    <property type="match status" value="1"/>
</dbReference>
<name>A0A090APZ1_9ENTR</name>
<keyword evidence="3 5" id="KW-0687">Ribonucleoprotein</keyword>
<keyword evidence="2 5" id="KW-0689">Ribosomal protein</keyword>
<dbReference type="HOGENOM" id="CLU_158491_1_2_6"/>
<dbReference type="CDD" id="cd00427">
    <property type="entry name" value="Ribosomal_L29_HIP"/>
    <property type="match status" value="1"/>
</dbReference>
<dbReference type="InterPro" id="IPR001854">
    <property type="entry name" value="Ribosomal_uL29"/>
</dbReference>
<dbReference type="NCBIfam" id="TIGR00012">
    <property type="entry name" value="L29"/>
    <property type="match status" value="1"/>
</dbReference>
<comment type="similarity">
    <text evidence="1 5">Belongs to the universal ribosomal protein uL29 family.</text>
</comment>
<reference evidence="7" key="1">
    <citation type="submission" date="2013-11" db="EMBL/GenBank/DDBJ databases">
        <title>Symbiont-containing voluminous jelly as an extraordinary maternal gift for overwintering insect nymphs.</title>
        <authorList>
            <person name="Kaiwa N."/>
            <person name="Hosokawa T."/>
            <person name="Nikoh N."/>
            <person name="Meng X.Y."/>
            <person name="Tanahashi M."/>
            <person name="Moriyama M."/>
            <person name="Maeda T."/>
            <person name="Yamaguchi K."/>
            <person name="Shigenobu S."/>
            <person name="Ito M."/>
            <person name="Fukatsu T."/>
        </authorList>
    </citation>
    <scope>NUCLEOTIDE SEQUENCE [LARGE SCALE GENOMIC DNA]</scope>
    <source>
        <strain evidence="7">UwTKB</strain>
    </source>
</reference>
<gene>
    <name evidence="5 6" type="primary">rpmC</name>
    <name evidence="6" type="ORF">TGUWTKB_1080</name>
</gene>
<dbReference type="GO" id="GO:0005840">
    <property type="term" value="C:ribosome"/>
    <property type="evidence" value="ECO:0007669"/>
    <property type="project" value="UniProtKB-KW"/>
</dbReference>
<dbReference type="GO" id="GO:0003735">
    <property type="term" value="F:structural constituent of ribosome"/>
    <property type="evidence" value="ECO:0007669"/>
    <property type="project" value="InterPro"/>
</dbReference>
<proteinExistence type="inferred from homology"/>
<sequence length="67" mass="8122">MKPVLLRKKNKQDLKKELCSLYREKFNLKIQASFEDFKQTHLLKNVRRKIARVNTILNENIKEINHD</sequence>
<dbReference type="Proteomes" id="UP000031627">
    <property type="component" value="Chromosome"/>
</dbReference>
<dbReference type="GO" id="GO:1990904">
    <property type="term" value="C:ribonucleoprotein complex"/>
    <property type="evidence" value="ECO:0007669"/>
    <property type="project" value="UniProtKB-KW"/>
</dbReference>
<dbReference type="Gene3D" id="1.10.287.310">
    <property type="match status" value="1"/>
</dbReference>
<evidence type="ECO:0000256" key="4">
    <source>
        <dbReference type="ARBA" id="ARBA00035204"/>
    </source>
</evidence>
<dbReference type="AlphaFoldDB" id="A0A090APZ1"/>
<reference evidence="6 7" key="2">
    <citation type="journal article" date="2014" name="Curr. Biol.">
        <title>Symbiont-Supplemented Maternal Investment Underpinning Host's Ecological Adaptation.</title>
        <authorList>
            <person name="Kaiwa N."/>
            <person name="Hosokawa T."/>
            <person name="Nikoh N."/>
            <person name="Tanahashi M."/>
            <person name="Moriyama M."/>
            <person name="Meng X.Y."/>
            <person name="Maeda T."/>
            <person name="Yamaguchi K."/>
            <person name="Shigenobu S."/>
            <person name="Ito M."/>
            <person name="Fukatsu T."/>
        </authorList>
    </citation>
    <scope>NUCLEOTIDE SEQUENCE [LARGE SCALE GENOMIC DNA]</scope>
    <source>
        <strain evidence="6 7">UwTKB</strain>
    </source>
</reference>
<dbReference type="KEGG" id="sbw:TGUWTKB_1080"/>
<organism evidence="6 7">
    <name type="scientific">Candidatus Tachikawaea gelatinosa</name>
    <dbReference type="NCBI Taxonomy" id="1410383"/>
    <lineage>
        <taxon>Bacteria</taxon>
        <taxon>Pseudomonadati</taxon>
        <taxon>Pseudomonadota</taxon>
        <taxon>Gammaproteobacteria</taxon>
        <taxon>Enterobacterales</taxon>
        <taxon>Enterobacteriaceae</taxon>
        <taxon>Candidatus Tachikawaea</taxon>
    </lineage>
</organism>
<protein>
    <recommendedName>
        <fullName evidence="4 5">Large ribosomal subunit protein uL29</fullName>
    </recommendedName>
</protein>
<dbReference type="GO" id="GO:0006412">
    <property type="term" value="P:translation"/>
    <property type="evidence" value="ECO:0007669"/>
    <property type="project" value="UniProtKB-UniRule"/>
</dbReference>
<evidence type="ECO:0000256" key="1">
    <source>
        <dbReference type="ARBA" id="ARBA00009254"/>
    </source>
</evidence>
<evidence type="ECO:0000313" key="6">
    <source>
        <dbReference type="EMBL" id="BAP58367.1"/>
    </source>
</evidence>
<dbReference type="EMBL" id="AP014521">
    <property type="protein sequence ID" value="BAP58367.1"/>
    <property type="molecule type" value="Genomic_DNA"/>
</dbReference>
<dbReference type="RefSeq" id="WP_041062459.1">
    <property type="nucleotide sequence ID" value="NZ_AP014521.1"/>
</dbReference>
<keyword evidence="7" id="KW-1185">Reference proteome</keyword>
<dbReference type="HAMAP" id="MF_00374">
    <property type="entry name" value="Ribosomal_uL29"/>
    <property type="match status" value="1"/>
</dbReference>